<dbReference type="CDD" id="cd02980">
    <property type="entry name" value="TRX_Fd_family"/>
    <property type="match status" value="1"/>
</dbReference>
<keyword evidence="3" id="KW-1185">Reference proteome</keyword>
<dbReference type="RefSeq" id="XP_008439001.2">
    <property type="nucleotide sequence ID" value="XM_008440779.3"/>
</dbReference>
<evidence type="ECO:0000256" key="1">
    <source>
        <dbReference type="SAM" id="MobiDB-lite"/>
    </source>
</evidence>
<feature type="region of interest" description="Disordered" evidence="1">
    <location>
        <begin position="147"/>
        <end position="186"/>
    </location>
</feature>
<dbReference type="EnsemblPlants" id="MELO3C006755.2.1">
    <property type="protein sequence ID" value="MELO3C006755.2.1"/>
    <property type="gene ID" value="MELO3C006755.2"/>
</dbReference>
<dbReference type="eggNOG" id="ENOG502RS12">
    <property type="taxonomic scope" value="Eukaryota"/>
</dbReference>
<dbReference type="Gramene" id="MELO3C006755.2.1">
    <property type="protein sequence ID" value="MELO3C006755.2.1"/>
    <property type="gene ID" value="MELO3C006755.2"/>
</dbReference>
<dbReference type="KEGG" id="cmo:103483927"/>
<dbReference type="GeneID" id="103483927"/>
<sequence length="331" mass="36755">MEVYGAVSRQLPGLFRRDFSQSVEVYDADTRRGPCSLSISGRSVGNETRALGLVSRRRMDSSRFCDDGYLRYYVGPTCQGGNLKKEKEAVKKKLKLLKGLSATDYESSLLFRFDHGSIDEFQSDRFSIEKTREALTRQLQQLKLEEKEQKRKKKLEKAKLKAARTKTIHDSSSSSSESSDNEGHMNTRSYQLKKALSQPFPDQYKTNAIHVSTLPLPLQTQLLNSKTENIGVTRSTSVGRIEVCMGNKCKKAGAAALMEEFERVMGDEAAVCGCKCMGKCRDGPNVRVLGSMEMQNPLCIGVGVEDVDRIVAEYLGQKGGQTQSRLAPAAI</sequence>
<proteinExistence type="predicted"/>
<name>A0A1S3AXR9_CUCME</name>
<evidence type="ECO:0000313" key="3">
    <source>
        <dbReference type="Proteomes" id="UP001652600"/>
    </source>
</evidence>
<reference evidence="4" key="2">
    <citation type="submission" date="2025-05" db="UniProtKB">
        <authorList>
            <consortium name="RefSeq"/>
        </authorList>
    </citation>
    <scope>IDENTIFICATION</scope>
    <source>
        <tissue evidence="4">Stem</tissue>
    </source>
</reference>
<accession>A0A1S3AXR9</accession>
<dbReference type="FunCoup" id="A0A1S3AXR9">
    <property type="interactions" value="123"/>
</dbReference>
<reference evidence="2" key="1">
    <citation type="submission" date="2023-03" db="UniProtKB">
        <authorList>
            <consortium name="EnsemblPlants"/>
        </authorList>
    </citation>
    <scope>IDENTIFICATION</scope>
</reference>
<dbReference type="InParanoid" id="A0A1S3AXR9"/>
<gene>
    <name evidence="4" type="primary">LOC103483927</name>
</gene>
<evidence type="ECO:0000313" key="4">
    <source>
        <dbReference type="RefSeq" id="XP_008439001.2"/>
    </source>
</evidence>
<protein>
    <submittedName>
        <fullName evidence="4">Diacylglycerol O-acyltransferase 3</fullName>
    </submittedName>
</protein>
<evidence type="ECO:0000313" key="2">
    <source>
        <dbReference type="EnsemblPlants" id="MELO3C006755.2.1"/>
    </source>
</evidence>
<dbReference type="Proteomes" id="UP001652600">
    <property type="component" value="Chromosome 6"/>
</dbReference>
<accession>A0A9I9CPS1</accession>
<dbReference type="SUPFAM" id="SSF52833">
    <property type="entry name" value="Thioredoxin-like"/>
    <property type="match status" value="1"/>
</dbReference>
<organism evidence="3 4">
    <name type="scientific">Cucumis melo</name>
    <name type="common">Muskmelon</name>
    <dbReference type="NCBI Taxonomy" id="3656"/>
    <lineage>
        <taxon>Eukaryota</taxon>
        <taxon>Viridiplantae</taxon>
        <taxon>Streptophyta</taxon>
        <taxon>Embryophyta</taxon>
        <taxon>Tracheophyta</taxon>
        <taxon>Spermatophyta</taxon>
        <taxon>Magnoliopsida</taxon>
        <taxon>eudicotyledons</taxon>
        <taxon>Gunneridae</taxon>
        <taxon>Pentapetalae</taxon>
        <taxon>rosids</taxon>
        <taxon>fabids</taxon>
        <taxon>Cucurbitales</taxon>
        <taxon>Cucurbitaceae</taxon>
        <taxon>Benincaseae</taxon>
        <taxon>Cucumis</taxon>
    </lineage>
</organism>
<dbReference type="Gene3D" id="3.40.30.10">
    <property type="entry name" value="Glutaredoxin"/>
    <property type="match status" value="1"/>
</dbReference>
<dbReference type="InterPro" id="IPR036249">
    <property type="entry name" value="Thioredoxin-like_sf"/>
</dbReference>
<feature type="compositionally biased region" description="Basic residues" evidence="1">
    <location>
        <begin position="150"/>
        <end position="166"/>
    </location>
</feature>